<evidence type="ECO:0000256" key="1">
    <source>
        <dbReference type="SAM" id="MobiDB-lite"/>
    </source>
</evidence>
<comment type="caution">
    <text evidence="2">The sequence shown here is derived from an EMBL/GenBank/DDBJ whole genome shotgun (WGS) entry which is preliminary data.</text>
</comment>
<name>A0A836IYQ9_9TRYP</name>
<proteinExistence type="predicted"/>
<reference evidence="2 3" key="1">
    <citation type="submission" date="2021-02" db="EMBL/GenBank/DDBJ databases">
        <title>Porcisia hertigi Genome sequencing and assembly.</title>
        <authorList>
            <person name="Almutairi H."/>
            <person name="Gatherer D."/>
        </authorList>
    </citation>
    <scope>NUCLEOTIDE SEQUENCE [LARGE SCALE GENOMIC DNA]</scope>
    <source>
        <strain evidence="2 3">C119</strain>
    </source>
</reference>
<gene>
    <name evidence="2" type="ORF">JKF63_06735</name>
</gene>
<dbReference type="EMBL" id="JAFJZO010000014">
    <property type="protein sequence ID" value="KAG5509425.1"/>
    <property type="molecule type" value="Genomic_DNA"/>
</dbReference>
<dbReference type="RefSeq" id="XP_067758577.1">
    <property type="nucleotide sequence ID" value="XM_067902684.1"/>
</dbReference>
<evidence type="ECO:0000313" key="2">
    <source>
        <dbReference type="EMBL" id="KAG5509425.1"/>
    </source>
</evidence>
<protein>
    <submittedName>
        <fullName evidence="2">Uncharacterized protein</fullName>
    </submittedName>
</protein>
<dbReference type="OrthoDB" id="272975at2759"/>
<keyword evidence="3" id="KW-1185">Reference proteome</keyword>
<dbReference type="KEGG" id="phet:94292761"/>
<dbReference type="GeneID" id="94292761"/>
<feature type="region of interest" description="Disordered" evidence="1">
    <location>
        <begin position="51"/>
        <end position="74"/>
    </location>
</feature>
<dbReference type="Proteomes" id="UP000674318">
    <property type="component" value="Unassembled WGS sequence"/>
</dbReference>
<organism evidence="2 3">
    <name type="scientific">Porcisia hertigi</name>
    <dbReference type="NCBI Taxonomy" id="2761500"/>
    <lineage>
        <taxon>Eukaryota</taxon>
        <taxon>Discoba</taxon>
        <taxon>Euglenozoa</taxon>
        <taxon>Kinetoplastea</taxon>
        <taxon>Metakinetoplastina</taxon>
        <taxon>Trypanosomatida</taxon>
        <taxon>Trypanosomatidae</taxon>
        <taxon>Leishmaniinae</taxon>
        <taxon>Porcisia</taxon>
    </lineage>
</organism>
<dbReference type="AlphaFoldDB" id="A0A836IYQ9"/>
<sequence length="74" mass="8180">MAGAPPLLSWRARLYNFCVANKRDVFFGLVAFFALSTVVRAELTRKGLLQSSPPEEVHPKVSRGFGKSKLKSAE</sequence>
<accession>A0A836IYQ9</accession>
<evidence type="ECO:0000313" key="3">
    <source>
        <dbReference type="Proteomes" id="UP000674318"/>
    </source>
</evidence>